<dbReference type="InterPro" id="IPR007741">
    <property type="entry name" value="Ribosomal_mL43/mS25/NADH_DH"/>
</dbReference>
<evidence type="ECO:0000313" key="10">
    <source>
        <dbReference type="Proteomes" id="UP000284403"/>
    </source>
</evidence>
<dbReference type="Proteomes" id="UP000284403">
    <property type="component" value="Unassembled WGS sequence"/>
</dbReference>
<dbReference type="GO" id="GO:0032543">
    <property type="term" value="P:mitochondrial translation"/>
    <property type="evidence" value="ECO:0007669"/>
    <property type="project" value="InterPro"/>
</dbReference>
<comment type="caution">
    <text evidence="9">The sequence shown here is derived from an EMBL/GenBank/DDBJ whole genome shotgun (WGS) entry which is preliminary data.</text>
</comment>
<dbReference type="RefSeq" id="XP_029230178.1">
    <property type="nucleotide sequence ID" value="XM_029369720.1"/>
</dbReference>
<keyword evidence="4" id="KW-0496">Mitochondrion</keyword>
<keyword evidence="7" id="KW-0732">Signal</keyword>
<sequence length="296" mass="35353">MPCSTPFLFLFHCCVAWPWLWTTASLCGKGAIRFGTMSRNGELCLKKVILSYCPGKGSPNTRQFLATHLPAFHAKYPSVTIDIRPRLWAETSVTGVYRDGSERSYKTKFMSPMGIWLRLHRLVNTANDYDLPFSASHLHFQRRSVQGTWNPWLWHYESERRRTETPQWRRKLSEEEWDYYVEQYSAQMKQEEEAIQQRVAEHTEIPEQSTREVQERWKQHVMPRLQTDMEFNLSHFKRQHARGQLPEPVTMGEYRLFSVPDHRELGQDAVDMLRRREAKQQEEWWRRRKGQLKPPK</sequence>
<evidence type="ECO:0000256" key="7">
    <source>
        <dbReference type="SAM" id="SignalP"/>
    </source>
</evidence>
<feature type="signal peptide" evidence="7">
    <location>
        <begin position="1"/>
        <end position="16"/>
    </location>
</feature>
<dbReference type="OrthoDB" id="276443at2759"/>
<dbReference type="SMART" id="SM00916">
    <property type="entry name" value="L51_S25_CI-B8"/>
    <property type="match status" value="1"/>
</dbReference>
<accession>A0A3R7LAZ3</accession>
<keyword evidence="3" id="KW-0689">Ribosomal protein</keyword>
<dbReference type="InterPro" id="IPR039927">
    <property type="entry name" value="Ribosomal_mL43"/>
</dbReference>
<dbReference type="Pfam" id="PF05047">
    <property type="entry name" value="L51_S25_CI-B8"/>
    <property type="match status" value="1"/>
</dbReference>
<dbReference type="EMBL" id="MKKU01000116">
    <property type="protein sequence ID" value="RNF23505.1"/>
    <property type="molecule type" value="Genomic_DNA"/>
</dbReference>
<evidence type="ECO:0000256" key="1">
    <source>
        <dbReference type="ARBA" id="ARBA00004173"/>
    </source>
</evidence>
<evidence type="ECO:0000256" key="4">
    <source>
        <dbReference type="ARBA" id="ARBA00023128"/>
    </source>
</evidence>
<dbReference type="GO" id="GO:0003735">
    <property type="term" value="F:structural constituent of ribosome"/>
    <property type="evidence" value="ECO:0007669"/>
    <property type="project" value="InterPro"/>
</dbReference>
<dbReference type="InterPro" id="IPR036249">
    <property type="entry name" value="Thioredoxin-like_sf"/>
</dbReference>
<dbReference type="PANTHER" id="PTHR21396">
    <property type="entry name" value="39S RIBOSOMAL PROTEIN L43"/>
    <property type="match status" value="1"/>
</dbReference>
<dbReference type="AlphaFoldDB" id="A0A3R7LAZ3"/>
<keyword evidence="10" id="KW-1185">Reference proteome</keyword>
<organism evidence="9 10">
    <name type="scientific">Trypanosoma conorhini</name>
    <dbReference type="NCBI Taxonomy" id="83891"/>
    <lineage>
        <taxon>Eukaryota</taxon>
        <taxon>Discoba</taxon>
        <taxon>Euglenozoa</taxon>
        <taxon>Kinetoplastea</taxon>
        <taxon>Metakinetoplastina</taxon>
        <taxon>Trypanosomatida</taxon>
        <taxon>Trypanosomatidae</taxon>
        <taxon>Trypanosoma</taxon>
    </lineage>
</organism>
<reference evidence="9 10" key="1">
    <citation type="journal article" date="2018" name="BMC Genomics">
        <title>Genomic comparison of Trypanosoma conorhini and Trypanosoma rangeli to Trypanosoma cruzi strains of high and low virulence.</title>
        <authorList>
            <person name="Bradwell K.R."/>
            <person name="Koparde V.N."/>
            <person name="Matveyev A.V."/>
            <person name="Serrano M.G."/>
            <person name="Alves J.M."/>
            <person name="Parikh H."/>
            <person name="Huang B."/>
            <person name="Lee V."/>
            <person name="Espinosa-Alvarez O."/>
            <person name="Ortiz P.A."/>
            <person name="Costa-Martins A.G."/>
            <person name="Teixeira M.M."/>
            <person name="Buck G.A."/>
        </authorList>
    </citation>
    <scope>NUCLEOTIDE SEQUENCE [LARGE SCALE GENOMIC DNA]</scope>
    <source>
        <strain evidence="9 10">025E</strain>
    </source>
</reference>
<evidence type="ECO:0000313" key="9">
    <source>
        <dbReference type="EMBL" id="RNF23505.1"/>
    </source>
</evidence>
<feature type="chain" id="PRO_5018608071" description="Large ribosomal subunit protein mL43" evidence="7">
    <location>
        <begin position="17"/>
        <end position="296"/>
    </location>
</feature>
<dbReference type="Gene3D" id="3.40.30.10">
    <property type="entry name" value="Glutaredoxin"/>
    <property type="match status" value="1"/>
</dbReference>
<comment type="subcellular location">
    <subcellularLocation>
        <location evidence="1">Mitochondrion</location>
    </subcellularLocation>
</comment>
<evidence type="ECO:0000259" key="8">
    <source>
        <dbReference type="SMART" id="SM00916"/>
    </source>
</evidence>
<evidence type="ECO:0000256" key="6">
    <source>
        <dbReference type="ARBA" id="ARBA00035188"/>
    </source>
</evidence>
<protein>
    <recommendedName>
        <fullName evidence="6">Large ribosomal subunit protein mL43</fullName>
    </recommendedName>
</protein>
<dbReference type="GeneID" id="40316408"/>
<dbReference type="PANTHER" id="PTHR21396:SF2">
    <property type="entry name" value="LARGE RIBOSOMAL SUBUNIT PROTEIN ML43"/>
    <property type="match status" value="1"/>
</dbReference>
<comment type="similarity">
    <text evidence="2">Belongs to the mitochondrion-specific ribosomal protein mL43 family.</text>
</comment>
<evidence type="ECO:0000256" key="3">
    <source>
        <dbReference type="ARBA" id="ARBA00022980"/>
    </source>
</evidence>
<evidence type="ECO:0000256" key="5">
    <source>
        <dbReference type="ARBA" id="ARBA00023274"/>
    </source>
</evidence>
<proteinExistence type="inferred from homology"/>
<gene>
    <name evidence="9" type="ORF">Tco025E_02797</name>
</gene>
<keyword evidence="5" id="KW-0687">Ribonucleoprotein</keyword>
<evidence type="ECO:0000256" key="2">
    <source>
        <dbReference type="ARBA" id="ARBA00006073"/>
    </source>
</evidence>
<dbReference type="SUPFAM" id="SSF52833">
    <property type="entry name" value="Thioredoxin-like"/>
    <property type="match status" value="1"/>
</dbReference>
<dbReference type="GO" id="GO:0005762">
    <property type="term" value="C:mitochondrial large ribosomal subunit"/>
    <property type="evidence" value="ECO:0007669"/>
    <property type="project" value="TreeGrafter"/>
</dbReference>
<feature type="domain" description="Ribosomal protein/NADH dehydrogenase" evidence="8">
    <location>
        <begin position="53"/>
        <end position="126"/>
    </location>
</feature>
<name>A0A3R7LAZ3_9TRYP</name>